<accession>A0A8H2QG41</accession>
<dbReference type="Proteomes" id="UP000323324">
    <property type="component" value="Unassembled WGS sequence"/>
</dbReference>
<dbReference type="GO" id="GO:0003700">
    <property type="term" value="F:DNA-binding transcription factor activity"/>
    <property type="evidence" value="ECO:0007669"/>
    <property type="project" value="InterPro"/>
</dbReference>
<name>A0A8H2QG41_9FLAO</name>
<comment type="caution">
    <text evidence="2">The sequence shown here is derived from an EMBL/GenBank/DDBJ whole genome shotgun (WGS) entry which is preliminary data.</text>
</comment>
<dbReference type="EMBL" id="VSKM01000003">
    <property type="protein sequence ID" value="TYB77442.1"/>
    <property type="molecule type" value="Genomic_DNA"/>
</dbReference>
<dbReference type="GO" id="GO:0043565">
    <property type="term" value="F:sequence-specific DNA binding"/>
    <property type="evidence" value="ECO:0007669"/>
    <property type="project" value="InterPro"/>
</dbReference>
<gene>
    <name evidence="2" type="ORF">ES676_03880</name>
</gene>
<evidence type="ECO:0000259" key="1">
    <source>
        <dbReference type="PROSITE" id="PS01124"/>
    </source>
</evidence>
<protein>
    <submittedName>
        <fullName evidence="2">AraC family transcriptional regulator</fullName>
    </submittedName>
</protein>
<reference evidence="2 3" key="1">
    <citation type="submission" date="2019-08" db="EMBL/GenBank/DDBJ databases">
        <title>Genomes of Antarctic Bizionia species.</title>
        <authorList>
            <person name="Bowman J.P."/>
        </authorList>
    </citation>
    <scope>NUCLEOTIDE SEQUENCE [LARGE SCALE GENOMIC DNA]</scope>
    <source>
        <strain evidence="2 3">HFD</strain>
    </source>
</reference>
<proteinExistence type="predicted"/>
<dbReference type="AlphaFoldDB" id="A0A8H2QG41"/>
<dbReference type="InterPro" id="IPR018060">
    <property type="entry name" value="HTH_AraC"/>
</dbReference>
<dbReference type="Pfam" id="PF12833">
    <property type="entry name" value="HTH_18"/>
    <property type="match status" value="1"/>
</dbReference>
<dbReference type="Gene3D" id="1.10.10.60">
    <property type="entry name" value="Homeodomain-like"/>
    <property type="match status" value="1"/>
</dbReference>
<evidence type="ECO:0000313" key="3">
    <source>
        <dbReference type="Proteomes" id="UP000323324"/>
    </source>
</evidence>
<sequence length="282" mass="32637">MVFLLFAVTLNYQPIMTYETYHSANKSALIHEYFELTFSNSVIPFQSTILPIAKPTISFGQKGKLEAKTAENDYNLEGFVLTGQFFRSYNIEANEAYEGVGIVLHPTTLYKLLNKDISKLSHKHLSLKSVSRPLYDAVATVLDSESNGREALLAYEKALKILVKSKDVNIKEIDQAVNVIIKKKGLISVKQLIKDMAISQKTLESKFKKMVGLTPGRFIKLTRFLNLMQKYENQDINLKTLIFKYNYYDEAHFYKDFKLFMNDTPKNFFKKDNEFLKKYIKR</sequence>
<feature type="domain" description="HTH araC/xylS-type" evidence="1">
    <location>
        <begin position="171"/>
        <end position="271"/>
    </location>
</feature>
<organism evidence="2 3">
    <name type="scientific">Bizionia saleffrena</name>
    <dbReference type="NCBI Taxonomy" id="291189"/>
    <lineage>
        <taxon>Bacteria</taxon>
        <taxon>Pseudomonadati</taxon>
        <taxon>Bacteroidota</taxon>
        <taxon>Flavobacteriia</taxon>
        <taxon>Flavobacteriales</taxon>
        <taxon>Flavobacteriaceae</taxon>
        <taxon>Bizionia</taxon>
    </lineage>
</organism>
<dbReference type="PROSITE" id="PS01124">
    <property type="entry name" value="HTH_ARAC_FAMILY_2"/>
    <property type="match status" value="1"/>
</dbReference>
<dbReference type="SMART" id="SM00342">
    <property type="entry name" value="HTH_ARAC"/>
    <property type="match status" value="1"/>
</dbReference>
<keyword evidence="3" id="KW-1185">Reference proteome</keyword>
<evidence type="ECO:0000313" key="2">
    <source>
        <dbReference type="EMBL" id="TYB77442.1"/>
    </source>
</evidence>